<organism evidence="3 4">
    <name type="scientific">Citrullus colocynthis</name>
    <name type="common">colocynth</name>
    <dbReference type="NCBI Taxonomy" id="252529"/>
    <lineage>
        <taxon>Eukaryota</taxon>
        <taxon>Viridiplantae</taxon>
        <taxon>Streptophyta</taxon>
        <taxon>Embryophyta</taxon>
        <taxon>Tracheophyta</taxon>
        <taxon>Spermatophyta</taxon>
        <taxon>Magnoliopsida</taxon>
        <taxon>eudicotyledons</taxon>
        <taxon>Gunneridae</taxon>
        <taxon>Pentapetalae</taxon>
        <taxon>rosids</taxon>
        <taxon>fabids</taxon>
        <taxon>Cucurbitales</taxon>
        <taxon>Cucurbitaceae</taxon>
        <taxon>Benincaseae</taxon>
        <taxon>Citrullus</taxon>
    </lineage>
</organism>
<feature type="domain" description="Sialate O-acetylesterase" evidence="2">
    <location>
        <begin position="1"/>
        <end position="239"/>
    </location>
</feature>
<name>A0ABP0Y0I4_9ROSI</name>
<dbReference type="PANTHER" id="PTHR31988">
    <property type="entry name" value="ESTERASE, PUTATIVE (DUF303)-RELATED"/>
    <property type="match status" value="1"/>
</dbReference>
<gene>
    <name evidence="3" type="ORF">CITCOLO1_LOCUS5215</name>
</gene>
<dbReference type="InterPro" id="IPR005181">
    <property type="entry name" value="SASA"/>
</dbReference>
<dbReference type="InterPro" id="IPR036514">
    <property type="entry name" value="SGNH_hydro_sf"/>
</dbReference>
<dbReference type="EMBL" id="OZ021745">
    <property type="protein sequence ID" value="CAK9313497.1"/>
    <property type="molecule type" value="Genomic_DNA"/>
</dbReference>
<sequence>MAGRGGVSQDPTTDKMVWDGYIPPECQSNDSIFRLTADLVWEQAHEPLHWDIDVVKTNGIGPGMAFANELLAIAGESVGAIGLVPCAIGGSHLREWVKGTDRYTNLVERIKASEKNGGKVQGFLWYQGECDAAVEEEAMCYERELTKFFVDLRTDVNHLDLPFIVVKIVTHDFFISPNISFKEEVWRGLEAVTHKLPNVRMVDGPMAVGNFDEGLNEDKGHLNVKSEVKLGKMFAHSFYSNFGHNLTIS</sequence>
<protein>
    <recommendedName>
        <fullName evidence="2">Sialate O-acetylesterase domain-containing protein</fullName>
    </recommendedName>
</protein>
<evidence type="ECO:0000259" key="2">
    <source>
        <dbReference type="Pfam" id="PF03629"/>
    </source>
</evidence>
<keyword evidence="1" id="KW-0378">Hydrolase</keyword>
<evidence type="ECO:0000313" key="4">
    <source>
        <dbReference type="Proteomes" id="UP001642487"/>
    </source>
</evidence>
<evidence type="ECO:0000313" key="3">
    <source>
        <dbReference type="EMBL" id="CAK9313497.1"/>
    </source>
</evidence>
<accession>A0ABP0Y0I4</accession>
<dbReference type="InterPro" id="IPR052940">
    <property type="entry name" value="Carb_Esterase_6"/>
</dbReference>
<evidence type="ECO:0000256" key="1">
    <source>
        <dbReference type="ARBA" id="ARBA00022801"/>
    </source>
</evidence>
<keyword evidence="4" id="KW-1185">Reference proteome</keyword>
<dbReference type="SUPFAM" id="SSF52266">
    <property type="entry name" value="SGNH hydrolase"/>
    <property type="match status" value="1"/>
</dbReference>
<dbReference type="Gene3D" id="3.40.50.1110">
    <property type="entry name" value="SGNH hydrolase"/>
    <property type="match status" value="1"/>
</dbReference>
<reference evidence="3 4" key="1">
    <citation type="submission" date="2024-03" db="EMBL/GenBank/DDBJ databases">
        <authorList>
            <person name="Gkanogiannis A."/>
            <person name="Becerra Lopez-Lavalle L."/>
        </authorList>
    </citation>
    <scope>NUCLEOTIDE SEQUENCE [LARGE SCALE GENOMIC DNA]</scope>
</reference>
<dbReference type="Pfam" id="PF03629">
    <property type="entry name" value="SASA"/>
    <property type="match status" value="1"/>
</dbReference>
<proteinExistence type="predicted"/>
<dbReference type="Proteomes" id="UP001642487">
    <property type="component" value="Chromosome 11"/>
</dbReference>
<dbReference type="PANTHER" id="PTHR31988:SF19">
    <property type="entry name" value="9-O-ACETYL-N-ACETYLNEURAMINIC ACID DEACETYLASE-RELATED"/>
    <property type="match status" value="1"/>
</dbReference>